<dbReference type="EnsemblPlants" id="Pp3c7_7830V3.2">
    <property type="protein sequence ID" value="Pp3c7_7830V3.2"/>
    <property type="gene ID" value="Pp3c7_7830"/>
</dbReference>
<keyword evidence="11" id="KW-1185">Reference proteome</keyword>
<dbReference type="PANTHER" id="PTHR10361">
    <property type="entry name" value="SODIUM-BILE ACID COTRANSPORTER"/>
    <property type="match status" value="1"/>
</dbReference>
<feature type="transmembrane region" description="Helical" evidence="8">
    <location>
        <begin position="298"/>
        <end position="321"/>
    </location>
</feature>
<comment type="similarity">
    <text evidence="3">Belongs to the bile acid:sodium symporter (BASS) (TC 2.A.28) family.</text>
</comment>
<feature type="transmembrane region" description="Helical" evidence="8">
    <location>
        <begin position="140"/>
        <end position="158"/>
    </location>
</feature>
<evidence type="ECO:0000256" key="2">
    <source>
        <dbReference type="ARBA" id="ARBA00004141"/>
    </source>
</evidence>
<dbReference type="Gene3D" id="1.20.1530.20">
    <property type="match status" value="1"/>
</dbReference>
<evidence type="ECO:0000256" key="4">
    <source>
        <dbReference type="ARBA" id="ARBA00022692"/>
    </source>
</evidence>
<feature type="transmembrane region" description="Helical" evidence="8">
    <location>
        <begin position="412"/>
        <end position="433"/>
    </location>
</feature>
<dbReference type="OrthoDB" id="203097at2759"/>
<dbReference type="EnsemblPlants" id="Pp3c7_7830V3.1">
    <property type="protein sequence ID" value="Pp3c7_7830V3.1"/>
    <property type="gene ID" value="Pp3c7_7830"/>
</dbReference>
<feature type="transmembrane region" description="Helical" evidence="8">
    <location>
        <begin position="385"/>
        <end position="406"/>
    </location>
</feature>
<keyword evidence="5 8" id="KW-1133">Transmembrane helix</keyword>
<dbReference type="PANTHER" id="PTHR10361:SF66">
    <property type="entry name" value="OS12G0170300 PROTEIN"/>
    <property type="match status" value="1"/>
</dbReference>
<reference evidence="10" key="3">
    <citation type="submission" date="2020-12" db="UniProtKB">
        <authorList>
            <consortium name="EnsemblPlants"/>
        </authorList>
    </citation>
    <scope>IDENTIFICATION</scope>
</reference>
<keyword evidence="6 8" id="KW-0472">Membrane</keyword>
<dbReference type="OMA" id="FFWRCIN"/>
<evidence type="ECO:0000313" key="10">
    <source>
        <dbReference type="EnsemblPlants" id="Pp3c7_7830V3.1"/>
    </source>
</evidence>
<evidence type="ECO:0000256" key="8">
    <source>
        <dbReference type="SAM" id="Phobius"/>
    </source>
</evidence>
<reference evidence="9 11" key="1">
    <citation type="journal article" date="2008" name="Science">
        <title>The Physcomitrella genome reveals evolutionary insights into the conquest of land by plants.</title>
        <authorList>
            <person name="Rensing S."/>
            <person name="Lang D."/>
            <person name="Zimmer A."/>
            <person name="Terry A."/>
            <person name="Salamov A."/>
            <person name="Shapiro H."/>
            <person name="Nishiyama T."/>
            <person name="Perroud P.-F."/>
            <person name="Lindquist E."/>
            <person name="Kamisugi Y."/>
            <person name="Tanahashi T."/>
            <person name="Sakakibara K."/>
            <person name="Fujita T."/>
            <person name="Oishi K."/>
            <person name="Shin-I T."/>
            <person name="Kuroki Y."/>
            <person name="Toyoda A."/>
            <person name="Suzuki Y."/>
            <person name="Hashimoto A."/>
            <person name="Yamaguchi K."/>
            <person name="Sugano A."/>
            <person name="Kohara Y."/>
            <person name="Fujiyama A."/>
            <person name="Anterola A."/>
            <person name="Aoki S."/>
            <person name="Ashton N."/>
            <person name="Barbazuk W.B."/>
            <person name="Barker E."/>
            <person name="Bennetzen J."/>
            <person name="Bezanilla M."/>
            <person name="Blankenship R."/>
            <person name="Cho S.H."/>
            <person name="Dutcher S."/>
            <person name="Estelle M."/>
            <person name="Fawcett J.A."/>
            <person name="Gundlach H."/>
            <person name="Hanada K."/>
            <person name="Heyl A."/>
            <person name="Hicks K.A."/>
            <person name="Hugh J."/>
            <person name="Lohr M."/>
            <person name="Mayer K."/>
            <person name="Melkozernov A."/>
            <person name="Murata T."/>
            <person name="Nelson D."/>
            <person name="Pils B."/>
            <person name="Prigge M."/>
            <person name="Reiss B."/>
            <person name="Renner T."/>
            <person name="Rombauts S."/>
            <person name="Rushton P."/>
            <person name="Sanderfoot A."/>
            <person name="Schween G."/>
            <person name="Shiu S.-H."/>
            <person name="Stueber K."/>
            <person name="Theodoulou F.L."/>
            <person name="Tu H."/>
            <person name="Van de Peer Y."/>
            <person name="Verrier P.J."/>
            <person name="Waters E."/>
            <person name="Wood A."/>
            <person name="Yang L."/>
            <person name="Cove D."/>
            <person name="Cuming A."/>
            <person name="Hasebe M."/>
            <person name="Lucas S."/>
            <person name="Mishler D.B."/>
            <person name="Reski R."/>
            <person name="Grigoriev I."/>
            <person name="Quatrano R.S."/>
            <person name="Boore J.L."/>
        </authorList>
    </citation>
    <scope>NUCLEOTIDE SEQUENCE [LARGE SCALE GENOMIC DNA]</scope>
    <source>
        <strain evidence="10 11">cv. Gransden 2004</strain>
    </source>
</reference>
<feature type="region of interest" description="Disordered" evidence="7">
    <location>
        <begin position="37"/>
        <end position="65"/>
    </location>
</feature>
<name>A0A2K1KAW6_PHYPA</name>
<feature type="transmembrane region" description="Helical" evidence="8">
    <location>
        <begin position="104"/>
        <end position="125"/>
    </location>
</feature>
<feature type="transmembrane region" description="Helical" evidence="8">
    <location>
        <begin position="347"/>
        <end position="373"/>
    </location>
</feature>
<evidence type="ECO:0000256" key="1">
    <source>
        <dbReference type="ARBA" id="ARBA00004119"/>
    </source>
</evidence>
<accession>A0A2K1KAW6</accession>
<dbReference type="KEGG" id="ppp:112284725"/>
<organism evidence="9">
    <name type="scientific">Physcomitrium patens</name>
    <name type="common">Spreading-leaved earth moss</name>
    <name type="synonym">Physcomitrella patens</name>
    <dbReference type="NCBI Taxonomy" id="3218"/>
    <lineage>
        <taxon>Eukaryota</taxon>
        <taxon>Viridiplantae</taxon>
        <taxon>Streptophyta</taxon>
        <taxon>Embryophyta</taxon>
        <taxon>Bryophyta</taxon>
        <taxon>Bryophytina</taxon>
        <taxon>Bryopsida</taxon>
        <taxon>Funariidae</taxon>
        <taxon>Funariales</taxon>
        <taxon>Funariaceae</taxon>
        <taxon>Physcomitrium</taxon>
    </lineage>
</organism>
<dbReference type="InterPro" id="IPR002657">
    <property type="entry name" value="BilAc:Na_symport/Acr3"/>
</dbReference>
<dbReference type="Gramene" id="Pp3c7_7830V3.2">
    <property type="protein sequence ID" value="Pp3c7_7830V3.2"/>
    <property type="gene ID" value="Pp3c7_7830"/>
</dbReference>
<dbReference type="InterPro" id="IPR038770">
    <property type="entry name" value="Na+/solute_symporter_sf"/>
</dbReference>
<evidence type="ECO:0000256" key="6">
    <source>
        <dbReference type="ARBA" id="ARBA00023136"/>
    </source>
</evidence>
<dbReference type="RefSeq" id="XP_024380619.1">
    <property type="nucleotide sequence ID" value="XM_024524851.2"/>
</dbReference>
<dbReference type="GeneID" id="112284725"/>
<dbReference type="Gramene" id="Pp3c7_7830V3.1">
    <property type="protein sequence ID" value="Pp3c7_7830V3.1"/>
    <property type="gene ID" value="Pp3c7_7830"/>
</dbReference>
<evidence type="ECO:0000256" key="3">
    <source>
        <dbReference type="ARBA" id="ARBA00006528"/>
    </source>
</evidence>
<feature type="transmembrane region" description="Helical" evidence="8">
    <location>
        <begin position="262"/>
        <end position="286"/>
    </location>
</feature>
<dbReference type="AlphaFoldDB" id="A0A2K1KAW6"/>
<reference evidence="9 11" key="2">
    <citation type="journal article" date="2018" name="Plant J.">
        <title>The Physcomitrella patens chromosome-scale assembly reveals moss genome structure and evolution.</title>
        <authorList>
            <person name="Lang D."/>
            <person name="Ullrich K.K."/>
            <person name="Murat F."/>
            <person name="Fuchs J."/>
            <person name="Jenkins J."/>
            <person name="Haas F.B."/>
            <person name="Piednoel M."/>
            <person name="Gundlach H."/>
            <person name="Van Bel M."/>
            <person name="Meyberg R."/>
            <person name="Vives C."/>
            <person name="Morata J."/>
            <person name="Symeonidi A."/>
            <person name="Hiss M."/>
            <person name="Muchero W."/>
            <person name="Kamisugi Y."/>
            <person name="Saleh O."/>
            <person name="Blanc G."/>
            <person name="Decker E.L."/>
            <person name="van Gessel N."/>
            <person name="Grimwood J."/>
            <person name="Hayes R.D."/>
            <person name="Graham S.W."/>
            <person name="Gunter L.E."/>
            <person name="McDaniel S.F."/>
            <person name="Hoernstein S.N.W."/>
            <person name="Larsson A."/>
            <person name="Li F.W."/>
            <person name="Perroud P.F."/>
            <person name="Phillips J."/>
            <person name="Ranjan P."/>
            <person name="Rokshar D.S."/>
            <person name="Rothfels C.J."/>
            <person name="Schneider L."/>
            <person name="Shu S."/>
            <person name="Stevenson D.W."/>
            <person name="Thummler F."/>
            <person name="Tillich M."/>
            <person name="Villarreal Aguilar J.C."/>
            <person name="Widiez T."/>
            <person name="Wong G.K."/>
            <person name="Wymore A."/>
            <person name="Zhang Y."/>
            <person name="Zimmer A.D."/>
            <person name="Quatrano R.S."/>
            <person name="Mayer K.F.X."/>
            <person name="Goodstein D."/>
            <person name="Casacuberta J.M."/>
            <person name="Vandepoele K."/>
            <person name="Reski R."/>
            <person name="Cuming A.C."/>
            <person name="Tuskan G.A."/>
            <person name="Maumus F."/>
            <person name="Salse J."/>
            <person name="Schmutz J."/>
            <person name="Rensing S.A."/>
        </authorList>
    </citation>
    <scope>NUCLEOTIDE SEQUENCE [LARGE SCALE GENOMIC DNA]</scope>
    <source>
        <strain evidence="10 11">cv. Gransden 2004</strain>
    </source>
</reference>
<gene>
    <name evidence="10" type="primary">LOC112284725</name>
    <name evidence="9" type="ORF">PHYPA_010106</name>
</gene>
<evidence type="ECO:0000313" key="9">
    <source>
        <dbReference type="EMBL" id="PNR50920.1"/>
    </source>
</evidence>
<dbReference type="Pfam" id="PF01758">
    <property type="entry name" value="SBF"/>
    <property type="match status" value="1"/>
</dbReference>
<dbReference type="Proteomes" id="UP000006727">
    <property type="component" value="Chromosome 7"/>
</dbReference>
<dbReference type="PaxDb" id="3218-PP1S42_151V6.1"/>
<feature type="transmembrane region" description="Helical" evidence="8">
    <location>
        <begin position="201"/>
        <end position="222"/>
    </location>
</feature>
<protein>
    <submittedName>
        <fullName evidence="9 10">Uncharacterized protein</fullName>
    </submittedName>
</protein>
<comment type="subcellular location">
    <subcellularLocation>
        <location evidence="2">Membrane</location>
        <topology evidence="2">Multi-pass membrane protein</topology>
    </subcellularLocation>
    <subcellularLocation>
        <location evidence="1">Plastid</location>
        <location evidence="1">Chloroplast envelope</location>
    </subcellularLocation>
</comment>
<keyword evidence="4 8" id="KW-0812">Transmembrane</keyword>
<proteinExistence type="inferred from homology"/>
<feature type="transmembrane region" description="Helical" evidence="8">
    <location>
        <begin position="170"/>
        <end position="195"/>
    </location>
</feature>
<feature type="compositionally biased region" description="Low complexity" evidence="7">
    <location>
        <begin position="40"/>
        <end position="53"/>
    </location>
</feature>
<dbReference type="InterPro" id="IPR004710">
    <property type="entry name" value="Bilac:Na_transpt"/>
</dbReference>
<dbReference type="GO" id="GO:0009941">
    <property type="term" value="C:chloroplast envelope"/>
    <property type="evidence" value="ECO:0007669"/>
    <property type="project" value="UniProtKB-SubCell"/>
</dbReference>
<evidence type="ECO:0000256" key="5">
    <source>
        <dbReference type="ARBA" id="ARBA00022989"/>
    </source>
</evidence>
<dbReference type="GO" id="GO:0016020">
    <property type="term" value="C:membrane"/>
    <property type="evidence" value="ECO:0007669"/>
    <property type="project" value="UniProtKB-SubCell"/>
</dbReference>
<sequence>MPYMQLARHVPSTDTFRQFSGPVLAGKKAVLRDQLRRSPKNVSSGLSSPSVSNQTGCEPWTVSPSVQSERPRFTAVAALGPSQTLGVEPDPSLDEGTTEKWHEWLAFATSLYPVYMLVGGLIAFWRPSAFSWFVKRGPDSYSAALGIIMLSMGFTMRIEDLLYVLTKRPVAVVFGFAAQYTIMPLLGSALCRLMGLPAEIAAGIILLSCCPGGTASNVVTYIARGDVPLSILMTICTTFAAVFITPLLTSILAGVYVPVDAISMALSTLQVVLVPVIAGACMQTFFPQVVSVITQFAPLIAVLISSLLASSVFSANIPLLVASPMKMVSILGSATSAMDPATTTQPVIVTLGIIGGVVMALHGAGFLLGYVAAKAAGFEEPQRRAVSIEVGMQNSSLGVVLATMHFASPLTAVPAAVSAMLMNIMGSGLAVVWRNMGFGSHAATTALVHDDDDGTVS</sequence>
<evidence type="ECO:0000256" key="7">
    <source>
        <dbReference type="SAM" id="MobiDB-lite"/>
    </source>
</evidence>
<dbReference type="EMBL" id="ABEU02000007">
    <property type="protein sequence ID" value="PNR50920.1"/>
    <property type="molecule type" value="Genomic_DNA"/>
</dbReference>
<feature type="transmembrane region" description="Helical" evidence="8">
    <location>
        <begin position="229"/>
        <end position="256"/>
    </location>
</feature>
<evidence type="ECO:0000313" key="11">
    <source>
        <dbReference type="Proteomes" id="UP000006727"/>
    </source>
</evidence>